<organism evidence="2 3">
    <name type="scientific">Carex littledalei</name>
    <dbReference type="NCBI Taxonomy" id="544730"/>
    <lineage>
        <taxon>Eukaryota</taxon>
        <taxon>Viridiplantae</taxon>
        <taxon>Streptophyta</taxon>
        <taxon>Embryophyta</taxon>
        <taxon>Tracheophyta</taxon>
        <taxon>Spermatophyta</taxon>
        <taxon>Magnoliopsida</taxon>
        <taxon>Liliopsida</taxon>
        <taxon>Poales</taxon>
        <taxon>Cyperaceae</taxon>
        <taxon>Cyperoideae</taxon>
        <taxon>Cariceae</taxon>
        <taxon>Carex</taxon>
        <taxon>Carex subgen. Euthyceras</taxon>
    </lineage>
</organism>
<keyword evidence="3" id="KW-1185">Reference proteome</keyword>
<protein>
    <submittedName>
        <fullName evidence="2">Uncharacterized protein</fullName>
    </submittedName>
</protein>
<reference evidence="2" key="1">
    <citation type="submission" date="2020-01" db="EMBL/GenBank/DDBJ databases">
        <title>Genome sequence of Kobresia littledalei, the first chromosome-level genome in the family Cyperaceae.</title>
        <authorList>
            <person name="Qu G."/>
        </authorList>
    </citation>
    <scope>NUCLEOTIDE SEQUENCE</scope>
    <source>
        <strain evidence="2">C.B.Clarke</strain>
        <tissue evidence="2">Leaf</tissue>
    </source>
</reference>
<gene>
    <name evidence="2" type="ORF">FCM35_KLT12341</name>
</gene>
<evidence type="ECO:0000313" key="3">
    <source>
        <dbReference type="Proteomes" id="UP000623129"/>
    </source>
</evidence>
<dbReference type="Proteomes" id="UP000623129">
    <property type="component" value="Unassembled WGS sequence"/>
</dbReference>
<feature type="compositionally biased region" description="Basic and acidic residues" evidence="1">
    <location>
        <begin position="1"/>
        <end position="13"/>
    </location>
</feature>
<evidence type="ECO:0000313" key="2">
    <source>
        <dbReference type="EMBL" id="KAF3323610.1"/>
    </source>
</evidence>
<feature type="region of interest" description="Disordered" evidence="1">
    <location>
        <begin position="1"/>
        <end position="78"/>
    </location>
</feature>
<dbReference type="EMBL" id="SWLB01000023">
    <property type="protein sequence ID" value="KAF3323610.1"/>
    <property type="molecule type" value="Genomic_DNA"/>
</dbReference>
<evidence type="ECO:0000256" key="1">
    <source>
        <dbReference type="SAM" id="MobiDB-lite"/>
    </source>
</evidence>
<accession>A0A833VF68</accession>
<comment type="caution">
    <text evidence="2">The sequence shown here is derived from an EMBL/GenBank/DDBJ whole genome shotgun (WGS) entry which is preliminary data.</text>
</comment>
<sequence>MEAMEAIRERGREGLSQNPSLRGEEKGNWGARGGTASTIETREGREERERGGVEVEVGRVVGRKSETESPREKGWSVA</sequence>
<feature type="compositionally biased region" description="Basic and acidic residues" evidence="1">
    <location>
        <begin position="40"/>
        <end position="78"/>
    </location>
</feature>
<name>A0A833VF68_9POAL</name>
<dbReference type="AlphaFoldDB" id="A0A833VF68"/>
<proteinExistence type="predicted"/>